<evidence type="ECO:0000256" key="1">
    <source>
        <dbReference type="SAM" id="SignalP"/>
    </source>
</evidence>
<proteinExistence type="predicted"/>
<dbReference type="InterPro" id="IPR006315">
    <property type="entry name" value="OM_autotransptr_brl_dom"/>
</dbReference>
<dbReference type="InterPro" id="IPR010870">
    <property type="entry name" value="Porin_O/P"/>
</dbReference>
<gene>
    <name evidence="2" type="ORF">SAMN04488071_2837</name>
</gene>
<dbReference type="Proteomes" id="UP000183685">
    <property type="component" value="Unassembled WGS sequence"/>
</dbReference>
<dbReference type="InterPro" id="IPR023614">
    <property type="entry name" value="Porin_dom_sf"/>
</dbReference>
<evidence type="ECO:0000313" key="3">
    <source>
        <dbReference type="Proteomes" id="UP000183685"/>
    </source>
</evidence>
<reference evidence="2 3" key="1">
    <citation type="submission" date="2016-10" db="EMBL/GenBank/DDBJ databases">
        <authorList>
            <person name="de Groot N.N."/>
        </authorList>
    </citation>
    <scope>NUCLEOTIDE SEQUENCE [LARGE SCALE GENOMIC DNA]</scope>
    <source>
        <strain evidence="2 3">CGMCC 1.9109</strain>
    </source>
</reference>
<dbReference type="GO" id="GO:0019867">
    <property type="term" value="C:outer membrane"/>
    <property type="evidence" value="ECO:0007669"/>
    <property type="project" value="InterPro"/>
</dbReference>
<dbReference type="RefSeq" id="WP_068306714.1">
    <property type="nucleotide sequence ID" value="NZ_FNAK01000006.1"/>
</dbReference>
<organism evidence="2 3">
    <name type="scientific">Kordiimonas lacus</name>
    <dbReference type="NCBI Taxonomy" id="637679"/>
    <lineage>
        <taxon>Bacteria</taxon>
        <taxon>Pseudomonadati</taxon>
        <taxon>Pseudomonadota</taxon>
        <taxon>Alphaproteobacteria</taxon>
        <taxon>Kordiimonadales</taxon>
        <taxon>Kordiimonadaceae</taxon>
        <taxon>Kordiimonas</taxon>
    </lineage>
</organism>
<accession>A0A1G7CKA3</accession>
<dbReference type="SUPFAM" id="SSF56935">
    <property type="entry name" value="Porins"/>
    <property type="match status" value="1"/>
</dbReference>
<protein>
    <submittedName>
        <fullName evidence="2">Outer membrane autotransporter barrel domain-containing protein</fullName>
    </submittedName>
</protein>
<dbReference type="Pfam" id="PF07396">
    <property type="entry name" value="Porin_O_P"/>
    <property type="match status" value="1"/>
</dbReference>
<dbReference type="NCBIfam" id="TIGR01414">
    <property type="entry name" value="autotrans_barl"/>
    <property type="match status" value="1"/>
</dbReference>
<evidence type="ECO:0000313" key="2">
    <source>
        <dbReference type="EMBL" id="SDE39673.1"/>
    </source>
</evidence>
<feature type="signal peptide" evidence="1">
    <location>
        <begin position="1"/>
        <end position="24"/>
    </location>
</feature>
<feature type="chain" id="PRO_5010384020" evidence="1">
    <location>
        <begin position="25"/>
        <end position="449"/>
    </location>
</feature>
<name>A0A1G7CKA3_9PROT</name>
<keyword evidence="1" id="KW-0732">Signal</keyword>
<sequence length="449" mass="49718">MKHLIKTSVSAMAMAAVLATTASAQDDMPSKEEMWKMLMAQQKQIAELKSKVEALSMEGVQVSAADRKEIEELRSQVATNTEAVEATTGLVETALNGDSSTPDNALRNFRGADWARRTTIGGYGELHYNGGDADEIDFHRFVLFANHRFNDWIQLQSELELEHSLAGDGKPGEVELEQAFIDMDLTTGLGLKFGEHDRHNFRAGLFLMPVGILNEVHEPNTFFGVERNNVEKNIIPTTWWEGGFGLNGQLTQGLSYDIYYTSGLAVATEGSKAYNIRSGRKKVAEAPAENAAITARLKWTAIPGVELAATFQHQNDITQGVADADANLFEAHANIQKSGFGLRALYARWDIDSADAEAIGRDEQVGWYIEPSYRFSVSPDFGDFGIFARHEQWDTEAGLGLDSNNKTTTFGFNYWPHNNVVFKFDYQSQKLGFGADGDDRINLGVGYQF</sequence>
<dbReference type="Gene3D" id="2.40.160.10">
    <property type="entry name" value="Porin"/>
    <property type="match status" value="1"/>
</dbReference>
<dbReference type="STRING" id="637679.GCA_001550055_03084"/>
<keyword evidence="3" id="KW-1185">Reference proteome</keyword>
<dbReference type="AlphaFoldDB" id="A0A1G7CKA3"/>
<dbReference type="EMBL" id="FNAK01000006">
    <property type="protein sequence ID" value="SDE39673.1"/>
    <property type="molecule type" value="Genomic_DNA"/>
</dbReference>